<comment type="caution">
    <text evidence="1">The sequence shown here is derived from an EMBL/GenBank/DDBJ whole genome shotgun (WGS) entry which is preliminary data.</text>
</comment>
<evidence type="ECO:0000313" key="2">
    <source>
        <dbReference type="Proteomes" id="UP000015350"/>
    </source>
</evidence>
<dbReference type="EMBL" id="AQPH01000042">
    <property type="protein sequence ID" value="EPY01391.1"/>
    <property type="molecule type" value="Genomic_DNA"/>
</dbReference>
<accession>S9TGH6</accession>
<dbReference type="STRING" id="1316936.K678_11356"/>
<dbReference type="Proteomes" id="UP000015350">
    <property type="component" value="Unassembled WGS sequence"/>
</dbReference>
<name>S9TGH6_MAGFU</name>
<proteinExistence type="predicted"/>
<evidence type="ECO:0000313" key="1">
    <source>
        <dbReference type="EMBL" id="EPY01391.1"/>
    </source>
</evidence>
<protein>
    <submittedName>
        <fullName evidence="1">Uncharacterized protein</fullName>
    </submittedName>
</protein>
<gene>
    <name evidence="1" type="ORF">K678_11356</name>
</gene>
<dbReference type="RefSeq" id="WP_021132584.1">
    <property type="nucleotide sequence ID" value="NZ_AQPH01000042.1"/>
</dbReference>
<sequence>MQTNLKTDGGSVPGVGIFTTAGPVSPENPLPVVDAIDIRGRPAATLAIGTVAAQTPALAAGVYDLSATIDCYLAVAADASGVTMATGYQLYAGNVVPIVVGEQQRIGVIAAAAGALRYHRVA</sequence>
<reference evidence="1 2" key="1">
    <citation type="submission" date="2013-04" db="EMBL/GenBank/DDBJ databases">
        <authorList>
            <person name="Kuznetsov B."/>
            <person name="Ivanovsky R."/>
        </authorList>
    </citation>
    <scope>NUCLEOTIDE SEQUENCE [LARGE SCALE GENOMIC DNA]</scope>
    <source>
        <strain evidence="1 2">MGU-K5</strain>
    </source>
</reference>
<organism evidence="1 2">
    <name type="scientific">Magnetospirillum fulvum MGU-K5</name>
    <dbReference type="NCBI Taxonomy" id="1316936"/>
    <lineage>
        <taxon>Bacteria</taxon>
        <taxon>Pseudomonadati</taxon>
        <taxon>Pseudomonadota</taxon>
        <taxon>Alphaproteobacteria</taxon>
        <taxon>Rhodospirillales</taxon>
        <taxon>Rhodospirillaceae</taxon>
        <taxon>Magnetospirillum</taxon>
    </lineage>
</organism>
<dbReference type="AlphaFoldDB" id="S9TGH6"/>